<dbReference type="GeneID" id="128201635"/>
<proteinExistence type="predicted"/>
<feature type="region of interest" description="Disordered" evidence="1">
    <location>
        <begin position="286"/>
        <end position="306"/>
    </location>
</feature>
<name>A0ABM3MV01_GALME</name>
<sequence length="306" mass="32828">MSSKGLTGGTCVIYVINVYAECHVNLYVLDSGYIDSKKRKRPPSILQEYEHDRGYGDQKPIKSEPRDKTSPHALGTQYGEQWLMPEMPVPGPSHVQHSYQPMNWSSPSYNHPMAHSPNLQEMSPMHPGSPNVVMHTAMHSLSPNLQVPATMGQVPSPIGQVHSPMGSVQSPMGQVQSPMGQVHSPMGQVHSPMGQVHSPMGPVMPMDQGMGPVSGMSPGMSHMSHISTIHVAPTYTQMAPAQPPPQPLESASSTPSLSALLAEGRELATLNSGDLANLSSLLASADRSPDLSDSLNRLSTSDLLQP</sequence>
<keyword evidence="2" id="KW-1185">Reference proteome</keyword>
<feature type="compositionally biased region" description="Low complexity" evidence="1">
    <location>
        <begin position="286"/>
        <end position="295"/>
    </location>
</feature>
<feature type="compositionally biased region" description="Basic and acidic residues" evidence="1">
    <location>
        <begin position="48"/>
        <end position="70"/>
    </location>
</feature>
<evidence type="ECO:0000256" key="1">
    <source>
        <dbReference type="SAM" id="MobiDB-lite"/>
    </source>
</evidence>
<feature type="compositionally biased region" description="Polar residues" evidence="1">
    <location>
        <begin position="296"/>
        <end position="306"/>
    </location>
</feature>
<gene>
    <name evidence="3" type="primary">LOC128201635</name>
</gene>
<feature type="region of interest" description="Disordered" evidence="1">
    <location>
        <begin position="164"/>
        <end position="183"/>
    </location>
</feature>
<evidence type="ECO:0000313" key="2">
    <source>
        <dbReference type="Proteomes" id="UP001652740"/>
    </source>
</evidence>
<accession>A0ABM3MV01</accession>
<evidence type="ECO:0000313" key="3">
    <source>
        <dbReference type="RefSeq" id="XP_052755171.1"/>
    </source>
</evidence>
<organism evidence="2 3">
    <name type="scientific">Galleria mellonella</name>
    <name type="common">Greater wax moth</name>
    <dbReference type="NCBI Taxonomy" id="7137"/>
    <lineage>
        <taxon>Eukaryota</taxon>
        <taxon>Metazoa</taxon>
        <taxon>Ecdysozoa</taxon>
        <taxon>Arthropoda</taxon>
        <taxon>Hexapoda</taxon>
        <taxon>Insecta</taxon>
        <taxon>Pterygota</taxon>
        <taxon>Neoptera</taxon>
        <taxon>Endopterygota</taxon>
        <taxon>Lepidoptera</taxon>
        <taxon>Glossata</taxon>
        <taxon>Ditrysia</taxon>
        <taxon>Pyraloidea</taxon>
        <taxon>Pyralidae</taxon>
        <taxon>Galleriinae</taxon>
        <taxon>Galleria</taxon>
    </lineage>
</organism>
<dbReference type="RefSeq" id="XP_052755171.1">
    <property type="nucleotide sequence ID" value="XM_052899211.1"/>
</dbReference>
<protein>
    <submittedName>
        <fullName evidence="3">Uncharacterized protein LOC128201635</fullName>
    </submittedName>
</protein>
<reference evidence="3" key="1">
    <citation type="submission" date="2025-08" db="UniProtKB">
        <authorList>
            <consortium name="RefSeq"/>
        </authorList>
    </citation>
    <scope>IDENTIFICATION</scope>
    <source>
        <tissue evidence="3">Whole larvae</tissue>
    </source>
</reference>
<feature type="compositionally biased region" description="Polar residues" evidence="1">
    <location>
        <begin position="166"/>
        <end position="179"/>
    </location>
</feature>
<feature type="region of interest" description="Disordered" evidence="1">
    <location>
        <begin position="38"/>
        <end position="74"/>
    </location>
</feature>
<dbReference type="Proteomes" id="UP001652740">
    <property type="component" value="Unplaced"/>
</dbReference>